<feature type="domain" description="Thil AANH" evidence="3">
    <location>
        <begin position="1"/>
        <end position="108"/>
    </location>
</feature>
<dbReference type="GO" id="GO:0004810">
    <property type="term" value="F:CCA tRNA nucleotidyltransferase activity"/>
    <property type="evidence" value="ECO:0007669"/>
    <property type="project" value="InterPro"/>
</dbReference>
<dbReference type="OrthoDB" id="9773948at2"/>
<protein>
    <submittedName>
        <fullName evidence="4">Thiamine biosynthesis protein (ThiI)</fullName>
    </submittedName>
</protein>
<dbReference type="GO" id="GO:0052837">
    <property type="term" value="P:thiazole biosynthetic process"/>
    <property type="evidence" value="ECO:0007669"/>
    <property type="project" value="TreeGrafter"/>
</dbReference>
<organism evidence="4 5">
    <name type="scientific">Geoalkalibacter ferrihydriticus</name>
    <dbReference type="NCBI Taxonomy" id="392333"/>
    <lineage>
        <taxon>Bacteria</taxon>
        <taxon>Pseudomonadati</taxon>
        <taxon>Thermodesulfobacteriota</taxon>
        <taxon>Desulfuromonadia</taxon>
        <taxon>Desulfuromonadales</taxon>
        <taxon>Geoalkalibacteraceae</taxon>
        <taxon>Geoalkalibacter</taxon>
    </lineage>
</organism>
<dbReference type="Pfam" id="PF02568">
    <property type="entry name" value="ThiI"/>
    <property type="match status" value="1"/>
</dbReference>
<dbReference type="GO" id="GO:0002937">
    <property type="term" value="P:tRNA 4-thiouridine biosynthesis"/>
    <property type="evidence" value="ECO:0007669"/>
    <property type="project" value="TreeGrafter"/>
</dbReference>
<dbReference type="Proteomes" id="UP000182146">
    <property type="component" value="Unassembled WGS sequence"/>
</dbReference>
<keyword evidence="1" id="KW-0547">Nucleotide-binding</keyword>
<dbReference type="SUPFAM" id="SSF52402">
    <property type="entry name" value="Adenine nucleotide alpha hydrolases-like"/>
    <property type="match status" value="1"/>
</dbReference>
<keyword evidence="2" id="KW-0067">ATP-binding</keyword>
<dbReference type="InterPro" id="IPR014729">
    <property type="entry name" value="Rossmann-like_a/b/a_fold"/>
</dbReference>
<dbReference type="PANTHER" id="PTHR43209">
    <property type="entry name" value="TRNA SULFURTRANSFERASE"/>
    <property type="match status" value="1"/>
</dbReference>
<evidence type="ECO:0000313" key="4">
    <source>
        <dbReference type="EMBL" id="SDM13153.1"/>
    </source>
</evidence>
<evidence type="ECO:0000256" key="1">
    <source>
        <dbReference type="ARBA" id="ARBA00022741"/>
    </source>
</evidence>
<evidence type="ECO:0000256" key="2">
    <source>
        <dbReference type="ARBA" id="ARBA00022840"/>
    </source>
</evidence>
<gene>
    <name evidence="4" type="ORF">SAMN05660860_01869</name>
</gene>
<dbReference type="Gene3D" id="3.40.50.620">
    <property type="entry name" value="HUPs"/>
    <property type="match status" value="1"/>
</dbReference>
<dbReference type="GO" id="GO:0005524">
    <property type="term" value="F:ATP binding"/>
    <property type="evidence" value="ECO:0007669"/>
    <property type="project" value="UniProtKB-KW"/>
</dbReference>
<dbReference type="GO" id="GO:0005829">
    <property type="term" value="C:cytosol"/>
    <property type="evidence" value="ECO:0007669"/>
    <property type="project" value="TreeGrafter"/>
</dbReference>
<sequence>MIVYRRFMMRIIARIAAKEGGKAVVTGDSLGQVASQTLDNLRCIQAASPLPVLSPLIGFNKEETVVLARRIGTFEASAQPYPDCCSFMISPHPETRADLAEIERYEAGIEHIDDFVDEAVAQAEIRFFGQKKET</sequence>
<dbReference type="PANTHER" id="PTHR43209:SF1">
    <property type="entry name" value="TRNA SULFURTRANSFERASE"/>
    <property type="match status" value="1"/>
</dbReference>
<dbReference type="InterPro" id="IPR020536">
    <property type="entry name" value="ThiI_AANH"/>
</dbReference>
<dbReference type="EMBL" id="FNGU01000004">
    <property type="protein sequence ID" value="SDM13153.1"/>
    <property type="molecule type" value="Genomic_DNA"/>
</dbReference>
<evidence type="ECO:0000259" key="3">
    <source>
        <dbReference type="Pfam" id="PF02568"/>
    </source>
</evidence>
<dbReference type="STRING" id="392333.SAMN05660860_01869"/>
<accession>A0A1G9QQ99</accession>
<name>A0A1G9QQ99_9BACT</name>
<proteinExistence type="predicted"/>
<dbReference type="AlphaFoldDB" id="A0A1G9QQ99"/>
<evidence type="ECO:0000313" key="5">
    <source>
        <dbReference type="Proteomes" id="UP000182146"/>
    </source>
</evidence>
<dbReference type="InterPro" id="IPR050102">
    <property type="entry name" value="tRNA_sulfurtransferase_ThiI"/>
</dbReference>
<reference evidence="4 5" key="1">
    <citation type="submission" date="2016-10" db="EMBL/GenBank/DDBJ databases">
        <authorList>
            <person name="de Groot N.N."/>
        </authorList>
    </citation>
    <scope>NUCLEOTIDE SEQUENCE [LARGE SCALE GENOMIC DNA]</scope>
    <source>
        <strain evidence="4 5">DSM 17813</strain>
    </source>
</reference>